<dbReference type="Gene3D" id="1.25.40.10">
    <property type="entry name" value="Tetratricopeptide repeat domain"/>
    <property type="match status" value="1"/>
</dbReference>
<accession>A0A0F9C7R6</accession>
<reference evidence="1" key="1">
    <citation type="journal article" date="2015" name="Nature">
        <title>Complex archaea that bridge the gap between prokaryotes and eukaryotes.</title>
        <authorList>
            <person name="Spang A."/>
            <person name="Saw J.H."/>
            <person name="Jorgensen S.L."/>
            <person name="Zaremba-Niedzwiedzka K."/>
            <person name="Martijn J."/>
            <person name="Lind A.E."/>
            <person name="van Eijk R."/>
            <person name="Schleper C."/>
            <person name="Guy L."/>
            <person name="Ettema T.J."/>
        </authorList>
    </citation>
    <scope>NUCLEOTIDE SEQUENCE</scope>
</reference>
<dbReference type="EMBL" id="LAZR01045628">
    <property type="protein sequence ID" value="KKK98409.1"/>
    <property type="molecule type" value="Genomic_DNA"/>
</dbReference>
<name>A0A0F9C7R6_9ZZZZ</name>
<evidence type="ECO:0008006" key="2">
    <source>
        <dbReference type="Google" id="ProtNLM"/>
    </source>
</evidence>
<sequence length="61" mass="6682">MDDIEKLRQQVAQHPDSVVFMKLAVAYRSAGKLKDAAQVLATGLKRNPKFLKARKLLGGGC</sequence>
<protein>
    <recommendedName>
        <fullName evidence="2">Tetratricopeptide repeat protein</fullName>
    </recommendedName>
</protein>
<comment type="caution">
    <text evidence="1">The sequence shown here is derived from an EMBL/GenBank/DDBJ whole genome shotgun (WGS) entry which is preliminary data.</text>
</comment>
<dbReference type="InterPro" id="IPR011990">
    <property type="entry name" value="TPR-like_helical_dom_sf"/>
</dbReference>
<dbReference type="AlphaFoldDB" id="A0A0F9C7R6"/>
<dbReference type="SUPFAM" id="SSF48452">
    <property type="entry name" value="TPR-like"/>
    <property type="match status" value="1"/>
</dbReference>
<gene>
    <name evidence="1" type="ORF">LCGC14_2643030</name>
</gene>
<proteinExistence type="predicted"/>
<evidence type="ECO:0000313" key="1">
    <source>
        <dbReference type="EMBL" id="KKK98409.1"/>
    </source>
</evidence>
<organism evidence="1">
    <name type="scientific">marine sediment metagenome</name>
    <dbReference type="NCBI Taxonomy" id="412755"/>
    <lineage>
        <taxon>unclassified sequences</taxon>
        <taxon>metagenomes</taxon>
        <taxon>ecological metagenomes</taxon>
    </lineage>
</organism>
<feature type="non-terminal residue" evidence="1">
    <location>
        <position position="61"/>
    </location>
</feature>